<reference evidence="1" key="1">
    <citation type="submission" date="2018-05" db="EMBL/GenBank/DDBJ databases">
        <authorList>
            <person name="Lanie J.A."/>
            <person name="Ng W.-L."/>
            <person name="Kazmierczak K.M."/>
            <person name="Andrzejewski T.M."/>
            <person name="Davidsen T.M."/>
            <person name="Wayne K.J."/>
            <person name="Tettelin H."/>
            <person name="Glass J.I."/>
            <person name="Rusch D."/>
            <person name="Podicherti R."/>
            <person name="Tsui H.-C.T."/>
            <person name="Winkler M.E."/>
        </authorList>
    </citation>
    <scope>NUCLEOTIDE SEQUENCE</scope>
</reference>
<sequence length="41" mass="4623">MFLFPKSYAIAGIILEIAEWSSLFLVKQTDRCYILGSPKTA</sequence>
<gene>
    <name evidence="1" type="ORF">METZ01_LOCUS283510</name>
</gene>
<name>A0A382L1L4_9ZZZZ</name>
<protein>
    <submittedName>
        <fullName evidence="1">Uncharacterized protein</fullName>
    </submittedName>
</protein>
<accession>A0A382L1L4</accession>
<proteinExistence type="predicted"/>
<dbReference type="EMBL" id="UINC01084216">
    <property type="protein sequence ID" value="SVC30656.1"/>
    <property type="molecule type" value="Genomic_DNA"/>
</dbReference>
<dbReference type="AlphaFoldDB" id="A0A382L1L4"/>
<organism evidence="1">
    <name type="scientific">marine metagenome</name>
    <dbReference type="NCBI Taxonomy" id="408172"/>
    <lineage>
        <taxon>unclassified sequences</taxon>
        <taxon>metagenomes</taxon>
        <taxon>ecological metagenomes</taxon>
    </lineage>
</organism>
<evidence type="ECO:0000313" key="1">
    <source>
        <dbReference type="EMBL" id="SVC30656.1"/>
    </source>
</evidence>